<dbReference type="PROSITE" id="PS51257">
    <property type="entry name" value="PROKAR_LIPOPROTEIN"/>
    <property type="match status" value="1"/>
</dbReference>
<dbReference type="InterPro" id="IPR046715">
    <property type="entry name" value="DUF6607"/>
</dbReference>
<evidence type="ECO:0000313" key="3">
    <source>
        <dbReference type="Proteomes" id="UP000771797"/>
    </source>
</evidence>
<evidence type="ECO:0008006" key="4">
    <source>
        <dbReference type="Google" id="ProtNLM"/>
    </source>
</evidence>
<feature type="signal peptide" evidence="1">
    <location>
        <begin position="1"/>
        <end position="20"/>
    </location>
</feature>
<evidence type="ECO:0000313" key="2">
    <source>
        <dbReference type="EMBL" id="KAF0807142.1"/>
    </source>
</evidence>
<proteinExistence type="predicted"/>
<feature type="chain" id="PRO_5045594039" description="Lipoprotein" evidence="1">
    <location>
        <begin position="21"/>
        <end position="323"/>
    </location>
</feature>
<protein>
    <recommendedName>
        <fullName evidence="4">Lipoprotein</fullName>
    </recommendedName>
</protein>
<name>A0ABQ6YB89_9GAMM</name>
<sequence>MQRLCLILLPLLLSACMSTAQVETAPEPWRLKLIDSAPTDFEKARQAILSMVGEYRVTFAFEETEALTSGYQLKPAKQSDAYEMVLLAEDSDTRIILQHILVHRGSGFVIKHWRQDWRYEAPRRLRFTADQTWRLRPVSAEKTKGAWTQCVYEVSDAPRYCGTGRWDFAGEYPTWTSDQGYRPLPRREYTKRDDYNALAIINSHTILPDGWNHGQDNVKVVREGETVVSRIAREKGLNTYQRISGYNFRPGYQYWDDTQDYWRRIRAEWDRRIAAGDGVRLDYPVDGMKMIMKMYWQSEKARKGKPVTDQEIQDLFDPWVKAP</sequence>
<accession>A0ABQ6YB89</accession>
<gene>
    <name evidence="2" type="ORF">A6D6_01141</name>
</gene>
<keyword evidence="3" id="KW-1185">Reference proteome</keyword>
<keyword evidence="1" id="KW-0732">Signal</keyword>
<dbReference type="Pfam" id="PF20311">
    <property type="entry name" value="DUF6607"/>
    <property type="match status" value="1"/>
</dbReference>
<reference evidence="2 3" key="1">
    <citation type="submission" date="2012-09" db="EMBL/GenBank/DDBJ databases">
        <title>Genome Sequence of alkane-degrading Bacterium Alcanivorax sp. 6-D-6.</title>
        <authorList>
            <person name="Lai Q."/>
            <person name="Shao Z."/>
        </authorList>
    </citation>
    <scope>NUCLEOTIDE SEQUENCE [LARGE SCALE GENOMIC DNA]</scope>
    <source>
        <strain evidence="2 3">6-D-6</strain>
    </source>
</reference>
<comment type="caution">
    <text evidence="2">The sequence shown here is derived from an EMBL/GenBank/DDBJ whole genome shotgun (WGS) entry which is preliminary data.</text>
</comment>
<dbReference type="Proteomes" id="UP000771797">
    <property type="component" value="Unassembled WGS sequence"/>
</dbReference>
<evidence type="ECO:0000256" key="1">
    <source>
        <dbReference type="SAM" id="SignalP"/>
    </source>
</evidence>
<organism evidence="2 3">
    <name type="scientific">Alcanivorax xiamenensis</name>
    <dbReference type="NCBI Taxonomy" id="1177156"/>
    <lineage>
        <taxon>Bacteria</taxon>
        <taxon>Pseudomonadati</taxon>
        <taxon>Pseudomonadota</taxon>
        <taxon>Gammaproteobacteria</taxon>
        <taxon>Oceanospirillales</taxon>
        <taxon>Alcanivoracaceae</taxon>
        <taxon>Alcanivorax</taxon>
    </lineage>
</organism>
<dbReference type="EMBL" id="AQPF01000005">
    <property type="protein sequence ID" value="KAF0807142.1"/>
    <property type="molecule type" value="Genomic_DNA"/>
</dbReference>